<dbReference type="NCBIfam" id="NF005111">
    <property type="entry name" value="PRK06545.2-3"/>
    <property type="match status" value="1"/>
</dbReference>
<keyword evidence="5" id="KW-0028">Amino-acid biosynthesis</keyword>
<dbReference type="Pfam" id="PF20463">
    <property type="entry name" value="PDH_C"/>
    <property type="match status" value="1"/>
</dbReference>
<evidence type="ECO:0000259" key="9">
    <source>
        <dbReference type="PROSITE" id="PS51176"/>
    </source>
</evidence>
<dbReference type="Proteomes" id="UP001426770">
    <property type="component" value="Unassembled WGS sequence"/>
</dbReference>
<organism evidence="11 12">
    <name type="scientific">Demequina sediminis</name>
    <dbReference type="NCBI Taxonomy" id="1930058"/>
    <lineage>
        <taxon>Bacteria</taxon>
        <taxon>Bacillati</taxon>
        <taxon>Actinomycetota</taxon>
        <taxon>Actinomycetes</taxon>
        <taxon>Micrococcales</taxon>
        <taxon>Demequinaceae</taxon>
        <taxon>Demequina</taxon>
    </lineage>
</organism>
<evidence type="ECO:0000256" key="5">
    <source>
        <dbReference type="ARBA" id="ARBA00022498"/>
    </source>
</evidence>
<dbReference type="InterPro" id="IPR008927">
    <property type="entry name" value="6-PGluconate_DH-like_C_sf"/>
</dbReference>
<dbReference type="RefSeq" id="WP_345379590.1">
    <property type="nucleotide sequence ID" value="NZ_BAABRR010000008.1"/>
</dbReference>
<gene>
    <name evidence="11" type="ORF">Lsed01_01678</name>
</gene>
<proteinExistence type="inferred from homology"/>
<accession>A0ABP9WI26</accession>
<dbReference type="EC" id="1.3.1.12" evidence="3"/>
<feature type="domain" description="Prephenate/arogenate dehydrogenase" evidence="9">
    <location>
        <begin position="6"/>
        <end position="290"/>
    </location>
</feature>
<evidence type="ECO:0000259" key="10">
    <source>
        <dbReference type="PROSITE" id="PS51671"/>
    </source>
</evidence>
<evidence type="ECO:0000256" key="3">
    <source>
        <dbReference type="ARBA" id="ARBA00012068"/>
    </source>
</evidence>
<reference evidence="11 12" key="1">
    <citation type="submission" date="2024-02" db="EMBL/GenBank/DDBJ databases">
        <title>Lysinimicrobium sediminis NBRC 112286.</title>
        <authorList>
            <person name="Ichikawa N."/>
            <person name="Katano-Makiyama Y."/>
            <person name="Hidaka K."/>
        </authorList>
    </citation>
    <scope>NUCLEOTIDE SEQUENCE [LARGE SCALE GENOMIC DNA]</scope>
    <source>
        <strain evidence="11 12">NBRC 112286</strain>
    </source>
</reference>
<dbReference type="InterPro" id="IPR046825">
    <property type="entry name" value="PDH_C"/>
</dbReference>
<dbReference type="PROSITE" id="PS51176">
    <property type="entry name" value="PDH_ADH"/>
    <property type="match status" value="1"/>
</dbReference>
<keyword evidence="5" id="KW-0057">Aromatic amino acid biosynthesis</keyword>
<evidence type="ECO:0000256" key="6">
    <source>
        <dbReference type="ARBA" id="ARBA00023002"/>
    </source>
</evidence>
<dbReference type="SUPFAM" id="SSF48179">
    <property type="entry name" value="6-phosphogluconate dehydrogenase C-terminal domain-like"/>
    <property type="match status" value="1"/>
</dbReference>
<evidence type="ECO:0000313" key="12">
    <source>
        <dbReference type="Proteomes" id="UP001426770"/>
    </source>
</evidence>
<dbReference type="InterPro" id="IPR046826">
    <property type="entry name" value="PDH_N"/>
</dbReference>
<dbReference type="PANTHER" id="PTHR21363:SF0">
    <property type="entry name" value="PREPHENATE DEHYDROGENASE [NADP(+)]"/>
    <property type="match status" value="1"/>
</dbReference>
<evidence type="ECO:0000256" key="4">
    <source>
        <dbReference type="ARBA" id="ARBA00016891"/>
    </source>
</evidence>
<dbReference type="InterPro" id="IPR036291">
    <property type="entry name" value="NAD(P)-bd_dom_sf"/>
</dbReference>
<keyword evidence="12" id="KW-1185">Reference proteome</keyword>
<comment type="similarity">
    <text evidence="2">Belongs to the prephenate/arogenate dehydrogenase family.</text>
</comment>
<feature type="domain" description="ACT" evidence="10">
    <location>
        <begin position="283"/>
        <end position="351"/>
    </location>
</feature>
<evidence type="ECO:0000256" key="2">
    <source>
        <dbReference type="ARBA" id="ARBA00007964"/>
    </source>
</evidence>
<dbReference type="InterPro" id="IPR002912">
    <property type="entry name" value="ACT_dom"/>
</dbReference>
<dbReference type="SUPFAM" id="SSF51735">
    <property type="entry name" value="NAD(P)-binding Rossmann-fold domains"/>
    <property type="match status" value="1"/>
</dbReference>
<dbReference type="Gene3D" id="3.40.50.720">
    <property type="entry name" value="NAD(P)-binding Rossmann-like Domain"/>
    <property type="match status" value="1"/>
</dbReference>
<protein>
    <recommendedName>
        <fullName evidence="4">Prephenate dehydrogenase</fullName>
        <ecNumber evidence="3">1.3.1.12</ecNumber>
    </recommendedName>
</protein>
<evidence type="ECO:0000256" key="1">
    <source>
        <dbReference type="ARBA" id="ARBA00005067"/>
    </source>
</evidence>
<dbReference type="InterPro" id="IPR050812">
    <property type="entry name" value="Preph/Arog_dehydrog"/>
</dbReference>
<keyword evidence="6" id="KW-0560">Oxidoreductase</keyword>
<keyword evidence="5" id="KW-0827">Tyrosine biosynthesis</keyword>
<dbReference type="InterPro" id="IPR003099">
    <property type="entry name" value="Prephen_DH"/>
</dbReference>
<dbReference type="PROSITE" id="PS51671">
    <property type="entry name" value="ACT"/>
    <property type="match status" value="1"/>
</dbReference>
<sequence>MDTTTPRTHIVGAGLIGASLGIGLAAEGWDVTIEDADPDAQALARSIGAGGDLAGATPDLVIVAVPPSAAGRVVADSLTRWPTAVVTDVASVKAPIAEAADATGAGERYVGSHPMAGREVSGGLGAQGDLFKARPWVICPNGATAAAVDVVTRVPAALQCDVVTMEAHAHDAAVARVSHAPQVAASAVAAALGILDADDVSLAGQGLRDVTRIAASSPHMWADIARLNRAHLIETLDHIIDDLDEVREASDIGEAITDLIERGRFEVARIPGKHGGAKRDWLPVTVIVPDTPGQLLRLLAHTAEEGVNVEDIAIEHSPRQPVGLTTLYVLPSRAAHLAAALERHGWEIAAS</sequence>
<evidence type="ECO:0000256" key="7">
    <source>
        <dbReference type="ARBA" id="ARBA00023027"/>
    </source>
</evidence>
<dbReference type="Gene3D" id="1.10.3660.10">
    <property type="entry name" value="6-phosphogluconate dehydrogenase C-terminal like domain"/>
    <property type="match status" value="1"/>
</dbReference>
<dbReference type="PANTHER" id="PTHR21363">
    <property type="entry name" value="PREPHENATE DEHYDROGENASE"/>
    <property type="match status" value="1"/>
</dbReference>
<dbReference type="Pfam" id="PF02153">
    <property type="entry name" value="PDH_N"/>
    <property type="match status" value="1"/>
</dbReference>
<dbReference type="EMBL" id="BAABRR010000008">
    <property type="protein sequence ID" value="GAA5519239.1"/>
    <property type="molecule type" value="Genomic_DNA"/>
</dbReference>
<comment type="pathway">
    <text evidence="1">Amino-acid biosynthesis; L-tyrosine biosynthesis; (4-hydroxyphenyl)pyruvate from prephenate (NAD(+) route): step 1/1.</text>
</comment>
<name>A0ABP9WI26_9MICO</name>
<evidence type="ECO:0000313" key="11">
    <source>
        <dbReference type="EMBL" id="GAA5519239.1"/>
    </source>
</evidence>
<comment type="caution">
    <text evidence="11">The sequence shown here is derived from an EMBL/GenBank/DDBJ whole genome shotgun (WGS) entry which is preliminary data.</text>
</comment>
<keyword evidence="7" id="KW-0520">NAD</keyword>
<comment type="catalytic activity">
    <reaction evidence="8">
        <text>prephenate + NAD(+) = 3-(4-hydroxyphenyl)pyruvate + CO2 + NADH</text>
        <dbReference type="Rhea" id="RHEA:13869"/>
        <dbReference type="ChEBI" id="CHEBI:16526"/>
        <dbReference type="ChEBI" id="CHEBI:29934"/>
        <dbReference type="ChEBI" id="CHEBI:36242"/>
        <dbReference type="ChEBI" id="CHEBI:57540"/>
        <dbReference type="ChEBI" id="CHEBI:57945"/>
        <dbReference type="EC" id="1.3.1.12"/>
    </reaction>
</comment>
<evidence type="ECO:0000256" key="8">
    <source>
        <dbReference type="ARBA" id="ARBA00049260"/>
    </source>
</evidence>